<sequence length="114" mass="12936">MAGFEILSISSCFSVIQAEVRQQGVHESIIRDMKVAFGSWEFDPMDLGNPFPNKEGSFHLWQGDEDVLGPVMLQRYIAQWLPWIHYHELPGSGHLFPNIDGMCDTIIRAMLTGE</sequence>
<accession>A0A7J7DN94</accession>
<evidence type="ECO:0000313" key="1">
    <source>
        <dbReference type="EMBL" id="KAF5747811.1"/>
    </source>
</evidence>
<dbReference type="Gene3D" id="3.40.50.1820">
    <property type="entry name" value="alpha/beta hydrolase"/>
    <property type="match status" value="1"/>
</dbReference>
<dbReference type="SUPFAM" id="SSF53474">
    <property type="entry name" value="alpha/beta-Hydrolases"/>
    <property type="match status" value="1"/>
</dbReference>
<name>A0A7J7DN94_TRIWF</name>
<dbReference type="EMBL" id="JAAARO010000005">
    <property type="protein sequence ID" value="KAF5747811.1"/>
    <property type="molecule type" value="Genomic_DNA"/>
</dbReference>
<dbReference type="PANTHER" id="PTHR45763">
    <property type="entry name" value="HYDROLASE, ALPHA/BETA FOLD FAMILY PROTEIN, EXPRESSED-RELATED"/>
    <property type="match status" value="1"/>
</dbReference>
<gene>
    <name evidence="1" type="ORF">HS088_TW05G00538</name>
</gene>
<dbReference type="InParanoid" id="A0A7J7DN94"/>
<dbReference type="Proteomes" id="UP000593562">
    <property type="component" value="Unassembled WGS sequence"/>
</dbReference>
<keyword evidence="2" id="KW-1185">Reference proteome</keyword>
<dbReference type="InterPro" id="IPR029058">
    <property type="entry name" value="AB_hydrolase_fold"/>
</dbReference>
<dbReference type="PANTHER" id="PTHR45763:SF51">
    <property type="entry name" value="ALPHA_BETA-HYDROLASES SUPERFAMILY PROTEIN"/>
    <property type="match status" value="1"/>
</dbReference>
<reference evidence="1 2" key="1">
    <citation type="journal article" date="2020" name="Nat. Commun.">
        <title>Genome of Tripterygium wilfordii and identification of cytochrome P450 involved in triptolide biosynthesis.</title>
        <authorList>
            <person name="Tu L."/>
            <person name="Su P."/>
            <person name="Zhang Z."/>
            <person name="Gao L."/>
            <person name="Wang J."/>
            <person name="Hu T."/>
            <person name="Zhou J."/>
            <person name="Zhang Y."/>
            <person name="Zhao Y."/>
            <person name="Liu Y."/>
            <person name="Song Y."/>
            <person name="Tong Y."/>
            <person name="Lu Y."/>
            <person name="Yang J."/>
            <person name="Xu C."/>
            <person name="Jia M."/>
            <person name="Peters R.J."/>
            <person name="Huang L."/>
            <person name="Gao W."/>
        </authorList>
    </citation>
    <scope>NUCLEOTIDE SEQUENCE [LARGE SCALE GENOMIC DNA]</scope>
    <source>
        <strain evidence="2">cv. XIE 37</strain>
        <tissue evidence="1">Leaf</tissue>
    </source>
</reference>
<proteinExistence type="predicted"/>
<evidence type="ECO:0000313" key="2">
    <source>
        <dbReference type="Proteomes" id="UP000593562"/>
    </source>
</evidence>
<dbReference type="AlphaFoldDB" id="A0A7J7DN94"/>
<protein>
    <recommendedName>
        <fullName evidence="3">Alpha/beta-Hydrolases superfamily protein</fullName>
    </recommendedName>
</protein>
<evidence type="ECO:0008006" key="3">
    <source>
        <dbReference type="Google" id="ProtNLM"/>
    </source>
</evidence>
<comment type="caution">
    <text evidence="1">The sequence shown here is derived from an EMBL/GenBank/DDBJ whole genome shotgun (WGS) entry which is preliminary data.</text>
</comment>
<organism evidence="1 2">
    <name type="scientific">Tripterygium wilfordii</name>
    <name type="common">Thunder God vine</name>
    <dbReference type="NCBI Taxonomy" id="458696"/>
    <lineage>
        <taxon>Eukaryota</taxon>
        <taxon>Viridiplantae</taxon>
        <taxon>Streptophyta</taxon>
        <taxon>Embryophyta</taxon>
        <taxon>Tracheophyta</taxon>
        <taxon>Spermatophyta</taxon>
        <taxon>Magnoliopsida</taxon>
        <taxon>eudicotyledons</taxon>
        <taxon>Gunneridae</taxon>
        <taxon>Pentapetalae</taxon>
        <taxon>rosids</taxon>
        <taxon>fabids</taxon>
        <taxon>Celastrales</taxon>
        <taxon>Celastraceae</taxon>
        <taxon>Tripterygium</taxon>
    </lineage>
</organism>